<name>A0A0E0IIZ2_ORYNI</name>
<reference evidence="2" key="2">
    <citation type="submission" date="2018-04" db="EMBL/GenBank/DDBJ databases">
        <title>OnivRS2 (Oryza nivara Reference Sequence Version 2).</title>
        <authorList>
            <person name="Zhang J."/>
            <person name="Kudrna D."/>
            <person name="Lee S."/>
            <person name="Talag J."/>
            <person name="Rajasekar S."/>
            <person name="Welchert J."/>
            <person name="Hsing Y.-I."/>
            <person name="Wing R.A."/>
        </authorList>
    </citation>
    <scope>NUCLEOTIDE SEQUENCE [LARGE SCALE GENOMIC DNA]</scope>
    <source>
        <strain evidence="2">SL10</strain>
    </source>
</reference>
<dbReference type="EnsemblPlants" id="ONIVA09G08300.1">
    <property type="protein sequence ID" value="ONIVA09G08300.1"/>
    <property type="gene ID" value="ONIVA09G08300"/>
</dbReference>
<evidence type="ECO:0000313" key="3">
    <source>
        <dbReference type="Proteomes" id="UP000006591"/>
    </source>
</evidence>
<dbReference type="Proteomes" id="UP000006591">
    <property type="component" value="Chromosome 9"/>
</dbReference>
<accession>A0A0E0IIZ2</accession>
<proteinExistence type="predicted"/>
<protein>
    <submittedName>
        <fullName evidence="2">Uncharacterized protein</fullName>
    </submittedName>
</protein>
<feature type="compositionally biased region" description="Polar residues" evidence="1">
    <location>
        <begin position="21"/>
        <end position="35"/>
    </location>
</feature>
<reference evidence="2" key="1">
    <citation type="submission" date="2015-04" db="UniProtKB">
        <authorList>
            <consortium name="EnsemblPlants"/>
        </authorList>
    </citation>
    <scope>IDENTIFICATION</scope>
    <source>
        <strain evidence="2">SL10</strain>
    </source>
</reference>
<dbReference type="HOGENOM" id="CLU_1790039_0_0_1"/>
<feature type="compositionally biased region" description="Basic and acidic residues" evidence="1">
    <location>
        <begin position="48"/>
        <end position="70"/>
    </location>
</feature>
<evidence type="ECO:0000256" key="1">
    <source>
        <dbReference type="SAM" id="MobiDB-lite"/>
    </source>
</evidence>
<feature type="region of interest" description="Disordered" evidence="1">
    <location>
        <begin position="1"/>
        <end position="70"/>
    </location>
</feature>
<dbReference type="Gramene" id="ONIVA09G08300.1">
    <property type="protein sequence ID" value="ONIVA09G08300.1"/>
    <property type="gene ID" value="ONIVA09G08300"/>
</dbReference>
<keyword evidence="3" id="KW-1185">Reference proteome</keyword>
<evidence type="ECO:0000313" key="2">
    <source>
        <dbReference type="EnsemblPlants" id="ONIVA09G08300.1"/>
    </source>
</evidence>
<organism evidence="2">
    <name type="scientific">Oryza nivara</name>
    <name type="common">Indian wild rice</name>
    <name type="synonym">Oryza sativa f. spontanea</name>
    <dbReference type="NCBI Taxonomy" id="4536"/>
    <lineage>
        <taxon>Eukaryota</taxon>
        <taxon>Viridiplantae</taxon>
        <taxon>Streptophyta</taxon>
        <taxon>Embryophyta</taxon>
        <taxon>Tracheophyta</taxon>
        <taxon>Spermatophyta</taxon>
        <taxon>Magnoliopsida</taxon>
        <taxon>Liliopsida</taxon>
        <taxon>Poales</taxon>
        <taxon>Poaceae</taxon>
        <taxon>BOP clade</taxon>
        <taxon>Oryzoideae</taxon>
        <taxon>Oryzeae</taxon>
        <taxon>Oryzinae</taxon>
        <taxon>Oryza</taxon>
    </lineage>
</organism>
<sequence>MHANLRSQRRQLTPLAPPSPTSAVTSLGRSLSPGLTPSLVRVWEGEEEPRMGGIEKKRGGEKQEEKKAGTRDVSFIDSVLFPFLPPPKKEKQRRKKAMASSSLLRSAGGALRRWIPRRLFPSTSYRVWFGRRQSGYEQAFAEETI</sequence>
<dbReference type="AlphaFoldDB" id="A0A0E0IIZ2"/>